<dbReference type="AlphaFoldDB" id="A0A495KBB5"/>
<dbReference type="EMBL" id="RBKV01000001">
    <property type="protein sequence ID" value="RKR97948.1"/>
    <property type="molecule type" value="Genomic_DNA"/>
</dbReference>
<dbReference type="Proteomes" id="UP000274762">
    <property type="component" value="Unassembled WGS sequence"/>
</dbReference>
<evidence type="ECO:0000313" key="1">
    <source>
        <dbReference type="EMBL" id="RKR97948.1"/>
    </source>
</evidence>
<gene>
    <name evidence="1" type="ORF">DFJ75_4844</name>
</gene>
<organism evidence="1 2">
    <name type="scientific">Williamsia marianensis</name>
    <dbReference type="NCBI Taxonomy" id="85044"/>
    <lineage>
        <taxon>Bacteria</taxon>
        <taxon>Bacillati</taxon>
        <taxon>Actinomycetota</taxon>
        <taxon>Actinomycetes</taxon>
        <taxon>Mycobacteriales</taxon>
        <taxon>Nocardiaceae</taxon>
        <taxon>Williamsia</taxon>
    </lineage>
</organism>
<protein>
    <submittedName>
        <fullName evidence="1">Uncharacterized protein</fullName>
    </submittedName>
</protein>
<comment type="caution">
    <text evidence="1">The sequence shown here is derived from an EMBL/GenBank/DDBJ whole genome shotgun (WGS) entry which is preliminary data.</text>
</comment>
<accession>A0A495KBB5</accession>
<sequence>MWLPEAWSPGVRGVGVEAGISDALWSRRVSQDAGVSQDAAPGHAEALWARGAREK</sequence>
<proteinExistence type="predicted"/>
<reference evidence="1 2" key="1">
    <citation type="submission" date="2018-10" db="EMBL/GenBank/DDBJ databases">
        <title>Sequencing the genomes of 1000 actinobacteria strains.</title>
        <authorList>
            <person name="Klenk H.-P."/>
        </authorList>
    </citation>
    <scope>NUCLEOTIDE SEQUENCE [LARGE SCALE GENOMIC DNA]</scope>
    <source>
        <strain evidence="1 2">DSM 44343</strain>
    </source>
</reference>
<name>A0A495KBB5_WILMA</name>
<evidence type="ECO:0000313" key="2">
    <source>
        <dbReference type="Proteomes" id="UP000274762"/>
    </source>
</evidence>